<dbReference type="STRING" id="436010.A0A166EX08"/>
<dbReference type="EMBL" id="KV417596">
    <property type="protein sequence ID" value="KZP16201.1"/>
    <property type="molecule type" value="Genomic_DNA"/>
</dbReference>
<gene>
    <name evidence="3" type="ORF">FIBSPDRAFT_1047685</name>
</gene>
<dbReference type="InterPro" id="IPR024983">
    <property type="entry name" value="CHAT_dom"/>
</dbReference>
<feature type="region of interest" description="Disordered" evidence="1">
    <location>
        <begin position="193"/>
        <end position="219"/>
    </location>
</feature>
<accession>A0A166EX08</accession>
<evidence type="ECO:0000313" key="3">
    <source>
        <dbReference type="EMBL" id="KZP16201.1"/>
    </source>
</evidence>
<name>A0A166EX08_9AGAM</name>
<sequence>MLDGSTGSTKSCSWILARSVFWQQASSVRSSLQELKAERPELALELETVSKKLDTSSFSGLSTSNNEPQLYERRLGDHRGLVLKRESLIKEIRLLPGFEFFLKPTPFNRLRDAAAAGRVVIVNISKLGTDALVFDSINPIIHVPLSTIAVAQLLKHNGDIGLKQTGADDIQDQEPSLTLPEILDSIDVDTLKPKEETDLTPSDDPVQRQARADVTDDHQNSRTLPRVWQRILKPILTGVGIPLQPIHDGVPPRRIFWYLTGPLTFTPIHAAEHVSQLVVSSYVTTLSSLAEAQKRQSEAISGPPMLLAISQPDTPGQSPIPHAAEEVNMVMRTASAAGWPEGRLQRFDRAQATINEVSTALNSCSWVHFACHAMQHVNDGMESAFALHDGRLKLSVIAAKRLPSARFAFLSTCQSASGLEDSPGETMHLSAGMQFAGFSSVIATMWSIQDEDAPIIAKHTYAYLLRNGVGNIDLTEGAAALNHAVSQLRQDPNVTMERWAPFVYYGV</sequence>
<evidence type="ECO:0000259" key="2">
    <source>
        <dbReference type="Pfam" id="PF12770"/>
    </source>
</evidence>
<keyword evidence="4" id="KW-1185">Reference proteome</keyword>
<dbReference type="Proteomes" id="UP000076532">
    <property type="component" value="Unassembled WGS sequence"/>
</dbReference>
<feature type="compositionally biased region" description="Basic and acidic residues" evidence="1">
    <location>
        <begin position="210"/>
        <end position="219"/>
    </location>
</feature>
<dbReference type="OrthoDB" id="9991317at2759"/>
<reference evidence="3 4" key="1">
    <citation type="journal article" date="2016" name="Mol. Biol. Evol.">
        <title>Comparative Genomics of Early-Diverging Mushroom-Forming Fungi Provides Insights into the Origins of Lignocellulose Decay Capabilities.</title>
        <authorList>
            <person name="Nagy L.G."/>
            <person name="Riley R."/>
            <person name="Tritt A."/>
            <person name="Adam C."/>
            <person name="Daum C."/>
            <person name="Floudas D."/>
            <person name="Sun H."/>
            <person name="Yadav J.S."/>
            <person name="Pangilinan J."/>
            <person name="Larsson K.H."/>
            <person name="Matsuura K."/>
            <person name="Barry K."/>
            <person name="Labutti K."/>
            <person name="Kuo R."/>
            <person name="Ohm R.A."/>
            <person name="Bhattacharya S.S."/>
            <person name="Shirouzu T."/>
            <person name="Yoshinaga Y."/>
            <person name="Martin F.M."/>
            <person name="Grigoriev I.V."/>
            <person name="Hibbett D.S."/>
        </authorList>
    </citation>
    <scope>NUCLEOTIDE SEQUENCE [LARGE SCALE GENOMIC DNA]</scope>
    <source>
        <strain evidence="3 4">CBS 109695</strain>
    </source>
</reference>
<organism evidence="3 4">
    <name type="scientific">Athelia psychrophila</name>
    <dbReference type="NCBI Taxonomy" id="1759441"/>
    <lineage>
        <taxon>Eukaryota</taxon>
        <taxon>Fungi</taxon>
        <taxon>Dikarya</taxon>
        <taxon>Basidiomycota</taxon>
        <taxon>Agaricomycotina</taxon>
        <taxon>Agaricomycetes</taxon>
        <taxon>Agaricomycetidae</taxon>
        <taxon>Atheliales</taxon>
        <taxon>Atheliaceae</taxon>
        <taxon>Athelia</taxon>
    </lineage>
</organism>
<feature type="domain" description="CHAT" evidence="2">
    <location>
        <begin position="224"/>
        <end position="506"/>
    </location>
</feature>
<proteinExistence type="predicted"/>
<evidence type="ECO:0000256" key="1">
    <source>
        <dbReference type="SAM" id="MobiDB-lite"/>
    </source>
</evidence>
<dbReference type="AlphaFoldDB" id="A0A166EX08"/>
<protein>
    <recommendedName>
        <fullName evidence="2">CHAT domain-containing protein</fullName>
    </recommendedName>
</protein>
<evidence type="ECO:0000313" key="4">
    <source>
        <dbReference type="Proteomes" id="UP000076532"/>
    </source>
</evidence>
<dbReference type="Pfam" id="PF12770">
    <property type="entry name" value="CHAT"/>
    <property type="match status" value="1"/>
</dbReference>